<evidence type="ECO:0000313" key="3">
    <source>
        <dbReference type="Proteomes" id="UP000265631"/>
    </source>
</evidence>
<dbReference type="Proteomes" id="UP000265631">
    <property type="component" value="Unassembled WGS sequence"/>
</dbReference>
<comment type="caution">
    <text evidence="2">The sequence shown here is derived from an EMBL/GenBank/DDBJ whole genome shotgun (WGS) entry which is preliminary data.</text>
</comment>
<evidence type="ECO:0000256" key="1">
    <source>
        <dbReference type="SAM" id="MobiDB-lite"/>
    </source>
</evidence>
<name>A0A395MCH4_9HYPO</name>
<protein>
    <submittedName>
        <fullName evidence="2">Uncharacterized protein</fullName>
    </submittedName>
</protein>
<proteinExistence type="predicted"/>
<evidence type="ECO:0000313" key="2">
    <source>
        <dbReference type="EMBL" id="RFN45578.1"/>
    </source>
</evidence>
<reference evidence="2 3" key="1">
    <citation type="journal article" date="2018" name="PLoS Pathog.">
        <title>Evolution of structural diversity of trichothecenes, a family of toxins produced by plant pathogenic and entomopathogenic fungi.</title>
        <authorList>
            <person name="Proctor R.H."/>
            <person name="McCormick S.P."/>
            <person name="Kim H.S."/>
            <person name="Cardoza R.E."/>
            <person name="Stanley A.M."/>
            <person name="Lindo L."/>
            <person name="Kelly A."/>
            <person name="Brown D.W."/>
            <person name="Lee T."/>
            <person name="Vaughan M.M."/>
            <person name="Alexander N.J."/>
            <person name="Busman M."/>
            <person name="Gutierrez S."/>
        </authorList>
    </citation>
    <scope>NUCLEOTIDE SEQUENCE [LARGE SCALE GENOMIC DNA]</scope>
    <source>
        <strain evidence="2 3">NRRL 13405</strain>
    </source>
</reference>
<dbReference type="PANTHER" id="PTHR34365:SF7">
    <property type="entry name" value="GLYCINE-RICH DOMAIN-CONTAINING PROTEIN 1"/>
    <property type="match status" value="1"/>
</dbReference>
<feature type="region of interest" description="Disordered" evidence="1">
    <location>
        <begin position="1"/>
        <end position="41"/>
    </location>
</feature>
<dbReference type="EMBL" id="PXXK01000348">
    <property type="protein sequence ID" value="RFN45578.1"/>
    <property type="molecule type" value="Genomic_DNA"/>
</dbReference>
<keyword evidence="3" id="KW-1185">Reference proteome</keyword>
<organism evidence="2 3">
    <name type="scientific">Fusarium flagelliforme</name>
    <dbReference type="NCBI Taxonomy" id="2675880"/>
    <lineage>
        <taxon>Eukaryota</taxon>
        <taxon>Fungi</taxon>
        <taxon>Dikarya</taxon>
        <taxon>Ascomycota</taxon>
        <taxon>Pezizomycotina</taxon>
        <taxon>Sordariomycetes</taxon>
        <taxon>Hypocreomycetidae</taxon>
        <taxon>Hypocreales</taxon>
        <taxon>Nectriaceae</taxon>
        <taxon>Fusarium</taxon>
        <taxon>Fusarium incarnatum-equiseti species complex</taxon>
    </lineage>
</organism>
<gene>
    <name evidence="2" type="ORF">FIE12Z_10183</name>
</gene>
<dbReference type="PANTHER" id="PTHR34365">
    <property type="entry name" value="ENOLASE (DUF1399)"/>
    <property type="match status" value="1"/>
</dbReference>
<dbReference type="InterPro" id="IPR009836">
    <property type="entry name" value="GRDP-like"/>
</dbReference>
<dbReference type="AlphaFoldDB" id="A0A395MCH4"/>
<feature type="compositionally biased region" description="Basic residues" evidence="1">
    <location>
        <begin position="1"/>
        <end position="10"/>
    </location>
</feature>
<accession>A0A395MCH4</accession>
<sequence length="509" mass="58057">MNLFSRLRKGKFPEQGPDQSTLDPHTWRLPSSYATSQPGSKPTIIPNPKVFANVFSIPTEFEPVRVETLLAYPDASHAAVHLVLLECFRDLRASARALEVRVVQPPAYFEKSTAGSSSETAPLPESQRWDFLIKLAITRFTAWWSNIDMVLNHASVYSHHAGSQVALQLTKDYLPPLDILLVWYALMLNAEAYEAACQAHDGDIARLKNLCFPWPAIRDVIDMDKMEYTLPRAAQNLFTNLSEQSCDILTYLNSPPAYTDSGKMQFKIDLFSEVKKYDSFIDESHQRLWIRSPALHGSLGRAGGEYLDFHLREPNAVEEDVLENLSFGVRLFWRSHRLFPRQYKAFLVEIRKNKTEDSKQNLKLILDGEDEPFGSNQHCCCWICERIRDDLPEFYHTQPSYAPSSSSASALPTVVQKQLSTLSSEQISQIQDDLGFYLAVEDARKRKVPLPTRPLTAAEKDADKISKQKQKELGYLPGLNEYLEVLPDGTRKIRQRKGKGNKYYYMMVL</sequence>